<keyword evidence="3" id="KW-0812">Transmembrane</keyword>
<feature type="transmembrane region" description="Helical" evidence="3">
    <location>
        <begin position="397"/>
        <end position="420"/>
    </location>
</feature>
<feature type="transmembrane region" description="Helical" evidence="3">
    <location>
        <begin position="110"/>
        <end position="131"/>
    </location>
</feature>
<feature type="transmembrane region" description="Helical" evidence="3">
    <location>
        <begin position="309"/>
        <end position="325"/>
    </location>
</feature>
<feature type="transmembrane region" description="Helical" evidence="3">
    <location>
        <begin position="61"/>
        <end position="78"/>
    </location>
</feature>
<sequence>MVMHFEYPIHLGIAYLFLIGYLWSRCFRALNLPGAVGIIVSGFIFSHFIQSDLLQGRDHLQSLAFFLVLLTAGFEISMDELKLETFVFALFPVTLELVGISGYAVGVLEYGWIEGLVLGTTLCCLGDGLVIPKMVELKNDVSFQKLGLPRLVFTWAPLEASYVLTLFGIIQGLAEPAEQEGQGSIVNLVFANIVRLVATLGFGSLMGWVAAYVVVLRRQGPEGWTVSMVFRTLQRVLRREDQERPPEPEEDPQGPTEATGEDLFFSGSNVEAYLLILCVALAGFGLGASEGLTPVPMPFSAGSLFQPELLVIVIGASFAYFAGLYDDEKLEVYRQELLKEGMKEGSEELELLLEEFEERESTLEGVMQVVGGVWTFGQLVLFSMLGSKTDLGVFQQIFFVLPIMVVGKLCRLLGVVLATYGTIHRRTCGPEVHQCECVQVNQRTCWRDAQFCFLSTLPRATIQGALGPIPMRDRFFSSDPLSLERTQFIAASASRSGRARRNSLASSLAPVAAAAVTRPGKSCPLWRGHAASTSKLGAFGRPEEVYSTLPTVGMVDIFISHSWSCPSWMKFLAMCQYLNLDFAIKASGLTCSLAITLLVFRAGGLSAVSQASQGWLYGSVVCGPIAVFLGTYFLGHTWRHESFWFDRVCVNQAELGEKARTLQGIPAFVAHSQHMLVILDSSYFERLWCNYEVAVAAKTAKMVHLVPVWEPVCALGVLALGLVF</sequence>
<protein>
    <submittedName>
        <fullName evidence="4">Uncharacterized protein</fullName>
    </submittedName>
</protein>
<evidence type="ECO:0000256" key="1">
    <source>
        <dbReference type="SAM" id="Coils"/>
    </source>
</evidence>
<accession>A0ABP0S5S5</accession>
<evidence type="ECO:0000313" key="5">
    <source>
        <dbReference type="Proteomes" id="UP001642484"/>
    </source>
</evidence>
<keyword evidence="3" id="KW-1133">Transmembrane helix</keyword>
<name>A0ABP0S5S5_9DINO</name>
<evidence type="ECO:0000256" key="2">
    <source>
        <dbReference type="SAM" id="MobiDB-lite"/>
    </source>
</evidence>
<keyword evidence="1" id="KW-0175">Coiled coil</keyword>
<gene>
    <name evidence="4" type="ORF">CCMP2556_LOCUS50240</name>
</gene>
<feature type="transmembrane region" description="Helical" evidence="3">
    <location>
        <begin position="85"/>
        <end position="104"/>
    </location>
</feature>
<feature type="transmembrane region" description="Helical" evidence="3">
    <location>
        <begin position="272"/>
        <end position="289"/>
    </location>
</feature>
<feature type="coiled-coil region" evidence="1">
    <location>
        <begin position="339"/>
        <end position="366"/>
    </location>
</feature>
<dbReference type="EMBL" id="CAXAMN010027028">
    <property type="protein sequence ID" value="CAK9107703.1"/>
    <property type="molecule type" value="Genomic_DNA"/>
</dbReference>
<feature type="transmembrane region" description="Helical" evidence="3">
    <location>
        <begin position="6"/>
        <end position="23"/>
    </location>
</feature>
<feature type="transmembrane region" description="Helical" evidence="3">
    <location>
        <begin position="615"/>
        <end position="635"/>
    </location>
</feature>
<evidence type="ECO:0000313" key="4">
    <source>
        <dbReference type="EMBL" id="CAK9107703.1"/>
    </source>
</evidence>
<dbReference type="PANTHER" id="PTHR31102">
    <property type="match status" value="1"/>
</dbReference>
<organism evidence="4 5">
    <name type="scientific">Durusdinium trenchii</name>
    <dbReference type="NCBI Taxonomy" id="1381693"/>
    <lineage>
        <taxon>Eukaryota</taxon>
        <taxon>Sar</taxon>
        <taxon>Alveolata</taxon>
        <taxon>Dinophyceae</taxon>
        <taxon>Suessiales</taxon>
        <taxon>Symbiodiniaceae</taxon>
        <taxon>Durusdinium</taxon>
    </lineage>
</organism>
<dbReference type="Proteomes" id="UP001642484">
    <property type="component" value="Unassembled WGS sequence"/>
</dbReference>
<dbReference type="PANTHER" id="PTHR31102:SF1">
    <property type="entry name" value="CATION_H+ EXCHANGER DOMAIN-CONTAINING PROTEIN"/>
    <property type="match status" value="1"/>
</dbReference>
<evidence type="ECO:0000256" key="3">
    <source>
        <dbReference type="SAM" id="Phobius"/>
    </source>
</evidence>
<keyword evidence="3" id="KW-0472">Membrane</keyword>
<dbReference type="InterPro" id="IPR051843">
    <property type="entry name" value="CPA1_transporter"/>
</dbReference>
<feature type="region of interest" description="Disordered" evidence="2">
    <location>
        <begin position="239"/>
        <end position="261"/>
    </location>
</feature>
<feature type="transmembrane region" description="Helical" evidence="3">
    <location>
        <begin position="152"/>
        <end position="173"/>
    </location>
</feature>
<proteinExistence type="predicted"/>
<reference evidence="4 5" key="1">
    <citation type="submission" date="2024-02" db="EMBL/GenBank/DDBJ databases">
        <authorList>
            <person name="Chen Y."/>
            <person name="Shah S."/>
            <person name="Dougan E. K."/>
            <person name="Thang M."/>
            <person name="Chan C."/>
        </authorList>
    </citation>
    <scope>NUCLEOTIDE SEQUENCE [LARGE SCALE GENOMIC DNA]</scope>
</reference>
<feature type="transmembrane region" description="Helical" evidence="3">
    <location>
        <begin position="366"/>
        <end position="385"/>
    </location>
</feature>
<feature type="non-terminal residue" evidence="4">
    <location>
        <position position="724"/>
    </location>
</feature>
<comment type="caution">
    <text evidence="4">The sequence shown here is derived from an EMBL/GenBank/DDBJ whole genome shotgun (WGS) entry which is preliminary data.</text>
</comment>
<feature type="transmembrane region" description="Helical" evidence="3">
    <location>
        <begin position="30"/>
        <end position="49"/>
    </location>
</feature>
<feature type="transmembrane region" description="Helical" evidence="3">
    <location>
        <begin position="582"/>
        <end position="603"/>
    </location>
</feature>
<keyword evidence="5" id="KW-1185">Reference proteome</keyword>
<feature type="transmembrane region" description="Helical" evidence="3">
    <location>
        <begin position="193"/>
        <end position="215"/>
    </location>
</feature>